<keyword evidence="1" id="KW-0812">Transmembrane</keyword>
<dbReference type="OMA" id="FNTHFRN"/>
<proteinExistence type="predicted"/>
<evidence type="ECO:0000313" key="2">
    <source>
        <dbReference type="EMBL" id="KXG28589.1"/>
    </source>
</evidence>
<dbReference type="PANTHER" id="PTHR31170">
    <property type="entry name" value="BNAC04G53230D PROTEIN"/>
    <property type="match status" value="1"/>
</dbReference>
<sequence length="67" mass="7900">MTPFSMLDNVQRMVTTYCKKPWNRWRASFAHTYLRNPWVFFSLLAAVILLAATILQTVYTILPYNKS</sequence>
<dbReference type="PANTHER" id="PTHR31170:SF18">
    <property type="entry name" value="(WILD MALAYSIAN BANANA) HYPOTHETICAL PROTEIN"/>
    <property type="match status" value="1"/>
</dbReference>
<evidence type="ECO:0000313" key="3">
    <source>
        <dbReference type="Proteomes" id="UP000000768"/>
    </source>
</evidence>
<protein>
    <submittedName>
        <fullName evidence="2">Uncharacterized protein</fullName>
    </submittedName>
</protein>
<reference evidence="2 3" key="1">
    <citation type="journal article" date="2009" name="Nature">
        <title>The Sorghum bicolor genome and the diversification of grasses.</title>
        <authorList>
            <person name="Paterson A.H."/>
            <person name="Bowers J.E."/>
            <person name="Bruggmann R."/>
            <person name="Dubchak I."/>
            <person name="Grimwood J."/>
            <person name="Gundlach H."/>
            <person name="Haberer G."/>
            <person name="Hellsten U."/>
            <person name="Mitros T."/>
            <person name="Poliakov A."/>
            <person name="Schmutz J."/>
            <person name="Spannagl M."/>
            <person name="Tang H."/>
            <person name="Wang X."/>
            <person name="Wicker T."/>
            <person name="Bharti A.K."/>
            <person name="Chapman J."/>
            <person name="Feltus F.A."/>
            <person name="Gowik U."/>
            <person name="Grigoriev I.V."/>
            <person name="Lyons E."/>
            <person name="Maher C.A."/>
            <person name="Martis M."/>
            <person name="Narechania A."/>
            <person name="Otillar R.P."/>
            <person name="Penning B.W."/>
            <person name="Salamov A.A."/>
            <person name="Wang Y."/>
            <person name="Zhang L."/>
            <person name="Carpita N.C."/>
            <person name="Freeling M."/>
            <person name="Gingle A.R."/>
            <person name="Hash C.T."/>
            <person name="Keller B."/>
            <person name="Klein P."/>
            <person name="Kresovich S."/>
            <person name="McCann M.C."/>
            <person name="Ming R."/>
            <person name="Peterson D.G."/>
            <person name="Mehboob-ur-Rahman"/>
            <person name="Ware D."/>
            <person name="Westhoff P."/>
            <person name="Mayer K.F."/>
            <person name="Messing J."/>
            <person name="Rokhsar D.S."/>
        </authorList>
    </citation>
    <scope>NUCLEOTIDE SEQUENCE [LARGE SCALE GENOMIC DNA]</scope>
    <source>
        <strain evidence="3">cv. BTx623</strain>
    </source>
</reference>
<dbReference type="Proteomes" id="UP000000768">
    <property type="component" value="Chromosome 5"/>
</dbReference>
<keyword evidence="1" id="KW-1133">Transmembrane helix</keyword>
<reference evidence="3" key="2">
    <citation type="journal article" date="2018" name="Plant J.">
        <title>The Sorghum bicolor reference genome: improved assembly, gene annotations, a transcriptome atlas, and signatures of genome organization.</title>
        <authorList>
            <person name="McCormick R.F."/>
            <person name="Truong S.K."/>
            <person name="Sreedasyam A."/>
            <person name="Jenkins J."/>
            <person name="Shu S."/>
            <person name="Sims D."/>
            <person name="Kennedy M."/>
            <person name="Amirebrahimi M."/>
            <person name="Weers B.D."/>
            <person name="McKinley B."/>
            <person name="Mattison A."/>
            <person name="Morishige D.T."/>
            <person name="Grimwood J."/>
            <person name="Schmutz J."/>
            <person name="Mullet J.E."/>
        </authorList>
    </citation>
    <scope>NUCLEOTIDE SEQUENCE [LARGE SCALE GENOMIC DNA]</scope>
    <source>
        <strain evidence="3">cv. BTx623</strain>
    </source>
</reference>
<dbReference type="EMBL" id="CM000764">
    <property type="protein sequence ID" value="KXG28589.1"/>
    <property type="molecule type" value="Genomic_DNA"/>
</dbReference>
<organism evidence="2 3">
    <name type="scientific">Sorghum bicolor</name>
    <name type="common">Sorghum</name>
    <name type="synonym">Sorghum vulgare</name>
    <dbReference type="NCBI Taxonomy" id="4558"/>
    <lineage>
        <taxon>Eukaryota</taxon>
        <taxon>Viridiplantae</taxon>
        <taxon>Streptophyta</taxon>
        <taxon>Embryophyta</taxon>
        <taxon>Tracheophyta</taxon>
        <taxon>Spermatophyta</taxon>
        <taxon>Magnoliopsida</taxon>
        <taxon>Liliopsida</taxon>
        <taxon>Poales</taxon>
        <taxon>Poaceae</taxon>
        <taxon>PACMAD clade</taxon>
        <taxon>Panicoideae</taxon>
        <taxon>Andropogonodae</taxon>
        <taxon>Andropogoneae</taxon>
        <taxon>Sorghinae</taxon>
        <taxon>Sorghum</taxon>
    </lineage>
</organism>
<accession>A0A1B6PSE2</accession>
<dbReference type="InterPro" id="IPR004158">
    <property type="entry name" value="DUF247_pln"/>
</dbReference>
<dbReference type="AlphaFoldDB" id="A0A1B6PSE2"/>
<evidence type="ECO:0000256" key="1">
    <source>
        <dbReference type="SAM" id="Phobius"/>
    </source>
</evidence>
<gene>
    <name evidence="2" type="ORF">SORBI_3005G141300</name>
</gene>
<dbReference type="STRING" id="4558.A0A1B6PSE2"/>
<dbReference type="Pfam" id="PF03140">
    <property type="entry name" value="DUF247"/>
    <property type="match status" value="1"/>
</dbReference>
<keyword evidence="1" id="KW-0472">Membrane</keyword>
<keyword evidence="3" id="KW-1185">Reference proteome</keyword>
<feature type="transmembrane region" description="Helical" evidence="1">
    <location>
        <begin position="38"/>
        <end position="62"/>
    </location>
</feature>
<name>A0A1B6PSE2_SORBI</name>
<dbReference type="InParanoid" id="A0A1B6PSE2"/>
<dbReference type="Gramene" id="KXG28589">
    <property type="protein sequence ID" value="KXG28589"/>
    <property type="gene ID" value="SORBI_3005G141300"/>
</dbReference>